<dbReference type="PANTHER" id="PTHR43639:SF1">
    <property type="entry name" value="SHORT-CHAIN DEHYDROGENASE_REDUCTASE FAMILY PROTEIN"/>
    <property type="match status" value="1"/>
</dbReference>
<dbReference type="InterPro" id="IPR020904">
    <property type="entry name" value="Sc_DH/Rdtase_CS"/>
</dbReference>
<evidence type="ECO:0000313" key="6">
    <source>
        <dbReference type="Proteomes" id="UP000175707"/>
    </source>
</evidence>
<dbReference type="GO" id="GO:0016491">
    <property type="term" value="F:oxidoreductase activity"/>
    <property type="evidence" value="ECO:0007669"/>
    <property type="project" value="UniProtKB-KW"/>
</dbReference>
<evidence type="ECO:0000313" key="5">
    <source>
        <dbReference type="Proteomes" id="UP000175616"/>
    </source>
</evidence>
<dbReference type="PROSITE" id="PS00061">
    <property type="entry name" value="ADH_SHORT"/>
    <property type="match status" value="1"/>
</dbReference>
<reference evidence="5 6" key="1">
    <citation type="submission" date="2016-06" db="EMBL/GenBank/DDBJ databases">
        <title>Gene turnover analysis identifies the evolutionary adaptation of the extremophile Acidithiobacillus caldus.</title>
        <authorList>
            <person name="Zhang X."/>
        </authorList>
    </citation>
    <scope>NUCLEOTIDE SEQUENCE [LARGE SCALE GENOMIC DNA]</scope>
    <source>
        <strain evidence="3 5">DX</strain>
        <strain evidence="4 6">S1</strain>
    </source>
</reference>
<dbReference type="InterPro" id="IPR036291">
    <property type="entry name" value="NAD(P)-bd_dom_sf"/>
</dbReference>
<dbReference type="Proteomes" id="UP000175616">
    <property type="component" value="Unassembled WGS sequence"/>
</dbReference>
<name>A0A1E7YW90_9PROT</name>
<dbReference type="EMBL" id="LZYH01000514">
    <property type="protein sequence ID" value="OFC60618.1"/>
    <property type="molecule type" value="Genomic_DNA"/>
</dbReference>
<dbReference type="SUPFAM" id="SSF51735">
    <property type="entry name" value="NAD(P)-binding Rossmann-fold domains"/>
    <property type="match status" value="1"/>
</dbReference>
<protein>
    <submittedName>
        <fullName evidence="4">Short-chain dehydrogenase</fullName>
    </submittedName>
</protein>
<dbReference type="FunFam" id="3.40.50.720:FF:000084">
    <property type="entry name" value="Short-chain dehydrogenase reductase"/>
    <property type="match status" value="1"/>
</dbReference>
<dbReference type="PRINTS" id="PR00080">
    <property type="entry name" value="SDRFAMILY"/>
</dbReference>
<sequence>MSEDAKCILVTGAARRVGAEIARHLASAGCDIALHYRHSQDDAESLAHELRALGRRVQLLQGDLLEPDYPRQLVRQTMAAFGRLDGIVHNASLYRPKAFAEVDLRHWQEMEGIHLHAPFFLAQAAAAELRLRRGAIVHITDIYAERPLLGYLPYSVSKAALVSLTRALAKELGPEIRVNSVAPGVVLWAETQQPAEGSRAVILDRTALKRAGNPADIARAVRFLLLEADYVSGQNVVVDGGRMIY</sequence>
<dbReference type="PANTHER" id="PTHR43639">
    <property type="entry name" value="OXIDOREDUCTASE, SHORT-CHAIN DEHYDROGENASE/REDUCTASE FAMILY (AFU_ORTHOLOGUE AFUA_5G02870)"/>
    <property type="match status" value="1"/>
</dbReference>
<dbReference type="Proteomes" id="UP000175707">
    <property type="component" value="Unassembled WGS sequence"/>
</dbReference>
<evidence type="ECO:0000256" key="2">
    <source>
        <dbReference type="ARBA" id="ARBA00023002"/>
    </source>
</evidence>
<evidence type="ECO:0000256" key="1">
    <source>
        <dbReference type="ARBA" id="ARBA00006484"/>
    </source>
</evidence>
<comment type="caution">
    <text evidence="4">The sequence shown here is derived from an EMBL/GenBank/DDBJ whole genome shotgun (WGS) entry which is preliminary data.</text>
</comment>
<gene>
    <name evidence="3" type="ORF">BAE27_02525</name>
    <name evidence="4" type="ORF">BAE30_07790</name>
</gene>
<organism evidence="4 6">
    <name type="scientific">Acidithiobacillus caldus</name>
    <dbReference type="NCBI Taxonomy" id="33059"/>
    <lineage>
        <taxon>Bacteria</taxon>
        <taxon>Pseudomonadati</taxon>
        <taxon>Pseudomonadota</taxon>
        <taxon>Acidithiobacillia</taxon>
        <taxon>Acidithiobacillales</taxon>
        <taxon>Acidithiobacillaceae</taxon>
        <taxon>Acidithiobacillus</taxon>
    </lineage>
</organism>
<keyword evidence="2" id="KW-0560">Oxidoreductase</keyword>
<comment type="similarity">
    <text evidence="1">Belongs to the short-chain dehydrogenases/reductases (SDR) family.</text>
</comment>
<accession>A0A1E7YW90</accession>
<dbReference type="PRINTS" id="PR00081">
    <property type="entry name" value="GDHRDH"/>
</dbReference>
<dbReference type="InterPro" id="IPR002347">
    <property type="entry name" value="SDR_fam"/>
</dbReference>
<proteinExistence type="inferred from homology"/>
<evidence type="ECO:0000313" key="3">
    <source>
        <dbReference type="EMBL" id="OFC38275.1"/>
    </source>
</evidence>
<evidence type="ECO:0000313" key="4">
    <source>
        <dbReference type="EMBL" id="OFC60618.1"/>
    </source>
</evidence>
<dbReference type="Pfam" id="PF13561">
    <property type="entry name" value="adh_short_C2"/>
    <property type="match status" value="1"/>
</dbReference>
<dbReference type="Gene3D" id="3.40.50.720">
    <property type="entry name" value="NAD(P)-binding Rossmann-like Domain"/>
    <property type="match status" value="1"/>
</dbReference>
<dbReference type="EMBL" id="LZYE01000052">
    <property type="protein sequence ID" value="OFC38275.1"/>
    <property type="molecule type" value="Genomic_DNA"/>
</dbReference>
<dbReference type="RefSeq" id="WP_038472990.1">
    <property type="nucleotide sequence ID" value="NZ_CP026328.2"/>
</dbReference>
<dbReference type="AlphaFoldDB" id="A0A1E7YW90"/>